<dbReference type="GO" id="GO:0033389">
    <property type="term" value="P:putrescine biosynthetic process from arginine, via agmatine"/>
    <property type="evidence" value="ECO:0007669"/>
    <property type="project" value="TreeGrafter"/>
</dbReference>
<dbReference type="InterPro" id="IPR023696">
    <property type="entry name" value="Ureohydrolase_dom_sf"/>
</dbReference>
<feature type="compositionally biased region" description="Polar residues" evidence="4">
    <location>
        <begin position="7"/>
        <end position="21"/>
    </location>
</feature>
<evidence type="ECO:0000256" key="3">
    <source>
        <dbReference type="PROSITE-ProRule" id="PRU00742"/>
    </source>
</evidence>
<dbReference type="GO" id="GO:0046872">
    <property type="term" value="F:metal ion binding"/>
    <property type="evidence" value="ECO:0007669"/>
    <property type="project" value="UniProtKB-KW"/>
</dbReference>
<dbReference type="Proteomes" id="UP000247810">
    <property type="component" value="Unassembled WGS sequence"/>
</dbReference>
<evidence type="ECO:0000256" key="4">
    <source>
        <dbReference type="SAM" id="MobiDB-lite"/>
    </source>
</evidence>
<evidence type="ECO:0000256" key="2">
    <source>
        <dbReference type="ARBA" id="ARBA00022801"/>
    </source>
</evidence>
<dbReference type="PANTHER" id="PTHR11358">
    <property type="entry name" value="ARGINASE/AGMATINASE"/>
    <property type="match status" value="1"/>
</dbReference>
<dbReference type="STRING" id="1448320.A0A319DDQ5"/>
<dbReference type="Pfam" id="PF00491">
    <property type="entry name" value="Arginase"/>
    <property type="match status" value="1"/>
</dbReference>
<dbReference type="GO" id="GO:0008783">
    <property type="term" value="F:agmatinase activity"/>
    <property type="evidence" value="ECO:0007669"/>
    <property type="project" value="TreeGrafter"/>
</dbReference>
<evidence type="ECO:0008006" key="7">
    <source>
        <dbReference type="Google" id="ProtNLM"/>
    </source>
</evidence>
<dbReference type="AlphaFoldDB" id="A0A319DDQ5"/>
<name>A0A319DDQ5_9EURO</name>
<feature type="region of interest" description="Disordered" evidence="4">
    <location>
        <begin position="1"/>
        <end position="31"/>
    </location>
</feature>
<organism evidence="5 6">
    <name type="scientific">Aspergillus ellipticus CBS 707.79</name>
    <dbReference type="NCBI Taxonomy" id="1448320"/>
    <lineage>
        <taxon>Eukaryota</taxon>
        <taxon>Fungi</taxon>
        <taxon>Dikarya</taxon>
        <taxon>Ascomycota</taxon>
        <taxon>Pezizomycotina</taxon>
        <taxon>Eurotiomycetes</taxon>
        <taxon>Eurotiomycetidae</taxon>
        <taxon>Eurotiales</taxon>
        <taxon>Aspergillaceae</taxon>
        <taxon>Aspergillus</taxon>
        <taxon>Aspergillus subgen. Circumdati</taxon>
    </lineage>
</organism>
<gene>
    <name evidence="5" type="ORF">BO71DRAFT_397966</name>
</gene>
<dbReference type="EMBL" id="KZ825852">
    <property type="protein sequence ID" value="PYH95519.1"/>
    <property type="molecule type" value="Genomic_DNA"/>
</dbReference>
<accession>A0A319DDQ5</accession>
<reference evidence="5 6" key="1">
    <citation type="submission" date="2018-02" db="EMBL/GenBank/DDBJ databases">
        <title>The genomes of Aspergillus section Nigri reveals drivers in fungal speciation.</title>
        <authorList>
            <consortium name="DOE Joint Genome Institute"/>
            <person name="Vesth T.C."/>
            <person name="Nybo J."/>
            <person name="Theobald S."/>
            <person name="Brandl J."/>
            <person name="Frisvad J.C."/>
            <person name="Nielsen K.F."/>
            <person name="Lyhne E.K."/>
            <person name="Kogle M.E."/>
            <person name="Kuo A."/>
            <person name="Riley R."/>
            <person name="Clum A."/>
            <person name="Nolan M."/>
            <person name="Lipzen A."/>
            <person name="Salamov A."/>
            <person name="Henrissat B."/>
            <person name="Wiebenga A."/>
            <person name="De vries R.P."/>
            <person name="Grigoriev I.V."/>
            <person name="Mortensen U.H."/>
            <person name="Andersen M.R."/>
            <person name="Baker S.E."/>
        </authorList>
    </citation>
    <scope>NUCLEOTIDE SEQUENCE [LARGE SCALE GENOMIC DNA]</scope>
    <source>
        <strain evidence="5 6">CBS 707.79</strain>
    </source>
</reference>
<dbReference type="OrthoDB" id="288726at2759"/>
<dbReference type="PANTHER" id="PTHR11358:SF26">
    <property type="entry name" value="GUANIDINO ACID HYDROLASE, MITOCHONDRIAL"/>
    <property type="match status" value="1"/>
</dbReference>
<keyword evidence="1" id="KW-0479">Metal-binding</keyword>
<evidence type="ECO:0000256" key="1">
    <source>
        <dbReference type="ARBA" id="ARBA00022723"/>
    </source>
</evidence>
<keyword evidence="2" id="KW-0378">Hydrolase</keyword>
<dbReference type="InterPro" id="IPR006035">
    <property type="entry name" value="Ureohydrolase"/>
</dbReference>
<dbReference type="VEuPathDB" id="FungiDB:BO71DRAFT_397966"/>
<dbReference type="PROSITE" id="PS51409">
    <property type="entry name" value="ARGINASE_2"/>
    <property type="match status" value="1"/>
</dbReference>
<evidence type="ECO:0000313" key="6">
    <source>
        <dbReference type="Proteomes" id="UP000247810"/>
    </source>
</evidence>
<comment type="similarity">
    <text evidence="3">Belongs to the arginase family.</text>
</comment>
<dbReference type="Gene3D" id="3.40.800.10">
    <property type="entry name" value="Ureohydrolase domain"/>
    <property type="match status" value="1"/>
</dbReference>
<sequence length="198" mass="21911">MQVFSRAWQQNGQDHPPTTNYHPGRDRETLPPKNMLLAFDEELGHGYKDPLQGSAKGRGDRTLLVEVAAQQVKARRRKVTEIFGESDEDEDDDEEEATESMKGLFCEYYIVQMATHPHPRIVSLGGDHSIVLPILRSLKSAYGPVAVIHLDSHLDTWGSGRGVHGDCVGAVGDHPWGHFFGMPRVRGVLIVGTVCMGD</sequence>
<dbReference type="SUPFAM" id="SSF52768">
    <property type="entry name" value="Arginase/deacetylase"/>
    <property type="match status" value="1"/>
</dbReference>
<protein>
    <recommendedName>
        <fullName evidence="7">Arginase/deacetylase</fullName>
    </recommendedName>
</protein>
<evidence type="ECO:0000313" key="5">
    <source>
        <dbReference type="EMBL" id="PYH95519.1"/>
    </source>
</evidence>
<proteinExistence type="inferred from homology"/>
<keyword evidence="6" id="KW-1185">Reference proteome</keyword>